<dbReference type="Proteomes" id="UP000225706">
    <property type="component" value="Unassembled WGS sequence"/>
</dbReference>
<protein>
    <submittedName>
        <fullName evidence="1">Uncharacterized protein</fullName>
    </submittedName>
</protein>
<evidence type="ECO:0000313" key="1">
    <source>
        <dbReference type="EMBL" id="PFX23605.1"/>
    </source>
</evidence>
<sequence length="462" mass="52766">MSLFALDPELEQQLNDIDEFIRAQCGDDLSAGFNQSEWLLPSQTGEAPAQTSFWNVRADHSFLPACGAKTNLSSKGYQPKYARPEVEVQIMNLMDTYDKKTKKCSGKYEYGLGSSEVTIVARASDEIKRVRVYVQRCPDAAIRIHDTTGPVELQVNFQKHDQTQTVLSVDLGSVHRNEEGSSVYRLEKADVMERNKWELIIMMDFHEGLVTTIKSKPFRITTRATQKARTLDEQDELTIAGKEVQRLPSHCCKVSDHKLTSNHSPRNFTFSEIENDGVAESHATNAVVNRVASKLRQELSKLNLKEEFTRSTSTTISTNPLVLGKVVLRPDTRLDKRKVSVHYNRDVRARYIVEQPDLPNLLKLMSHRSPACTSGGRRRANGFKTAEEDFWWACGLCFFERRKKSTVKAHVTQKVCQKTSLRKEMRQRRKALGHLKRYASCEFSSEEHEEFEFLTWNSPLSV</sequence>
<dbReference type="EMBL" id="LSMT01000202">
    <property type="protein sequence ID" value="PFX23605.1"/>
    <property type="molecule type" value="Genomic_DNA"/>
</dbReference>
<evidence type="ECO:0000313" key="2">
    <source>
        <dbReference type="Proteomes" id="UP000225706"/>
    </source>
</evidence>
<reference evidence="2" key="1">
    <citation type="journal article" date="2017" name="bioRxiv">
        <title>Comparative analysis of the genomes of Stylophora pistillata and Acropora digitifera provides evidence for extensive differences between species of corals.</title>
        <authorList>
            <person name="Voolstra C.R."/>
            <person name="Li Y."/>
            <person name="Liew Y.J."/>
            <person name="Baumgarten S."/>
            <person name="Zoccola D."/>
            <person name="Flot J.-F."/>
            <person name="Tambutte S."/>
            <person name="Allemand D."/>
            <person name="Aranda M."/>
        </authorList>
    </citation>
    <scope>NUCLEOTIDE SEQUENCE [LARGE SCALE GENOMIC DNA]</scope>
</reference>
<gene>
    <name evidence="1" type="ORF">AWC38_SpisGene11835</name>
</gene>
<accession>A0A2B4S556</accession>
<dbReference type="AlphaFoldDB" id="A0A2B4S556"/>
<keyword evidence="2" id="KW-1185">Reference proteome</keyword>
<comment type="caution">
    <text evidence="1">The sequence shown here is derived from an EMBL/GenBank/DDBJ whole genome shotgun (WGS) entry which is preliminary data.</text>
</comment>
<organism evidence="1 2">
    <name type="scientific">Stylophora pistillata</name>
    <name type="common">Smooth cauliflower coral</name>
    <dbReference type="NCBI Taxonomy" id="50429"/>
    <lineage>
        <taxon>Eukaryota</taxon>
        <taxon>Metazoa</taxon>
        <taxon>Cnidaria</taxon>
        <taxon>Anthozoa</taxon>
        <taxon>Hexacorallia</taxon>
        <taxon>Scleractinia</taxon>
        <taxon>Astrocoeniina</taxon>
        <taxon>Pocilloporidae</taxon>
        <taxon>Stylophora</taxon>
    </lineage>
</organism>
<name>A0A2B4S556_STYPI</name>
<proteinExistence type="predicted"/>
<dbReference type="OrthoDB" id="5948810at2759"/>